<evidence type="ECO:0000313" key="3">
    <source>
        <dbReference type="EnsemblPlants" id="OB11G27140.1"/>
    </source>
</evidence>
<proteinExistence type="predicted"/>
<dbReference type="Gramene" id="OB11G27140.1">
    <property type="protein sequence ID" value="OB11G27140.1"/>
    <property type="gene ID" value="OB11G27140"/>
</dbReference>
<name>J3NA78_ORYBR</name>
<sequence length="694" mass="75562">MASSSAGKTKLEATSSAVVERQAMGLVRVSTTPILPAIARGKRSDDFAVLVTVEAPRAAASPEKRAPMDLVAVLDVSKSMREKEPVRGKQTSSRLALLKAAMKYIIRWIRDADRLAIVAFNDKLVDEYTVKLTNVRDGGRKKLEKLVDKLEASGGTAFRPALEEAVKMLEARSKEEKKKRVGFILFLSDGDDQYKHSKIKWEEVARSSDGVHSKVRAMLRKYAVHTFGFSAKHDAGSLREIADVSYGLYSFVFNNLHKITDAFALCLGGLATVVAAEIEVHLKTQGSVVVGDRQHDRPVLIKSIDAGGYHSHVDAGGASGKIIVPVLYVDEVKRFIVHLKVPEVVATGTGGGTSRQDLLTAEGQCRNAASAEHVAIKQDRLTIRRPEVIDDKADLRPAPQVVAQVVQFEVLAMVAKTFQHSNDDKDTTKSKQTKAASPQTSLKRNMAEIKSSDAWRHLDEGTRRGIEEQVEEIAQHEEKGEGKAYTSSWLSSQKMQRPTTMGSPDKVLAKFMTPAMVAVAQEVKRAEHKIPPPAPTPATPDEKTPTSSVVASDPELAVDPVAASTTTTPDKKTPTSSVMASDPEPAVDPVAASTTTTPLPPQRSELESSSRCPRCVEFDVVEEQLAYWSTVKRDLLRVLGDAEDAGELRRHSLAAAGCFHDVSIGAINQAMYQSVCQAVVQARNLSRASDIYLY</sequence>
<reference evidence="3" key="2">
    <citation type="submission" date="2013-04" db="UniProtKB">
        <authorList>
            <consortium name="EnsemblPlants"/>
        </authorList>
    </citation>
    <scope>IDENTIFICATION</scope>
</reference>
<dbReference type="OMA" id="YIIRWIR"/>
<protein>
    <recommendedName>
        <fullName evidence="2">VWFA domain-containing protein</fullName>
    </recommendedName>
</protein>
<dbReference type="PANTHER" id="PTHR10579">
    <property type="entry name" value="CALCIUM-ACTIVATED CHLORIDE CHANNEL REGULATOR"/>
    <property type="match status" value="1"/>
</dbReference>
<dbReference type="Proteomes" id="UP000006038">
    <property type="component" value="Chromosome 11"/>
</dbReference>
<dbReference type="SUPFAM" id="SSF53300">
    <property type="entry name" value="vWA-like"/>
    <property type="match status" value="1"/>
</dbReference>
<dbReference type="EnsemblPlants" id="OB11G27140.1">
    <property type="protein sequence ID" value="OB11G27140.1"/>
    <property type="gene ID" value="OB11G27140"/>
</dbReference>
<dbReference type="HOGENOM" id="CLU_006228_4_1_1"/>
<feature type="region of interest" description="Disordered" evidence="1">
    <location>
        <begin position="526"/>
        <end position="607"/>
    </location>
</feature>
<feature type="compositionally biased region" description="Polar residues" evidence="1">
    <location>
        <begin position="485"/>
        <end position="502"/>
    </location>
</feature>
<feature type="region of interest" description="Disordered" evidence="1">
    <location>
        <begin position="422"/>
        <end position="505"/>
    </location>
</feature>
<dbReference type="AlphaFoldDB" id="J3NA78"/>
<keyword evidence="4" id="KW-1185">Reference proteome</keyword>
<evidence type="ECO:0000256" key="1">
    <source>
        <dbReference type="SAM" id="MobiDB-lite"/>
    </source>
</evidence>
<dbReference type="Pfam" id="PF13768">
    <property type="entry name" value="VWA_3"/>
    <property type="match status" value="1"/>
</dbReference>
<dbReference type="Gene3D" id="3.40.50.410">
    <property type="entry name" value="von Willebrand factor, type A domain"/>
    <property type="match status" value="1"/>
</dbReference>
<organism evidence="3">
    <name type="scientific">Oryza brachyantha</name>
    <name type="common">malo sina</name>
    <dbReference type="NCBI Taxonomy" id="4533"/>
    <lineage>
        <taxon>Eukaryota</taxon>
        <taxon>Viridiplantae</taxon>
        <taxon>Streptophyta</taxon>
        <taxon>Embryophyta</taxon>
        <taxon>Tracheophyta</taxon>
        <taxon>Spermatophyta</taxon>
        <taxon>Magnoliopsida</taxon>
        <taxon>Liliopsida</taxon>
        <taxon>Poales</taxon>
        <taxon>Poaceae</taxon>
        <taxon>BOP clade</taxon>
        <taxon>Oryzoideae</taxon>
        <taxon>Oryzeae</taxon>
        <taxon>Oryzinae</taxon>
        <taxon>Oryza</taxon>
    </lineage>
</organism>
<feature type="compositionally biased region" description="Basic and acidic residues" evidence="1">
    <location>
        <begin position="445"/>
        <end position="482"/>
    </location>
</feature>
<dbReference type="InterPro" id="IPR036465">
    <property type="entry name" value="vWFA_dom_sf"/>
</dbReference>
<evidence type="ECO:0000259" key="2">
    <source>
        <dbReference type="PROSITE" id="PS50234"/>
    </source>
</evidence>
<dbReference type="PANTHER" id="PTHR10579:SF57">
    <property type="entry name" value="OS11G0687100 PROTEIN"/>
    <property type="match status" value="1"/>
</dbReference>
<accession>J3NA78</accession>
<evidence type="ECO:0000313" key="4">
    <source>
        <dbReference type="Proteomes" id="UP000006038"/>
    </source>
</evidence>
<dbReference type="SMART" id="SM00327">
    <property type="entry name" value="VWA"/>
    <property type="match status" value="1"/>
</dbReference>
<dbReference type="eggNOG" id="ENOG502QUK3">
    <property type="taxonomic scope" value="Eukaryota"/>
</dbReference>
<reference evidence="3" key="1">
    <citation type="journal article" date="2013" name="Nat. Commun.">
        <title>Whole-genome sequencing of Oryza brachyantha reveals mechanisms underlying Oryza genome evolution.</title>
        <authorList>
            <person name="Chen J."/>
            <person name="Huang Q."/>
            <person name="Gao D."/>
            <person name="Wang J."/>
            <person name="Lang Y."/>
            <person name="Liu T."/>
            <person name="Li B."/>
            <person name="Bai Z."/>
            <person name="Luis Goicoechea J."/>
            <person name="Liang C."/>
            <person name="Chen C."/>
            <person name="Zhang W."/>
            <person name="Sun S."/>
            <person name="Liao Y."/>
            <person name="Zhang X."/>
            <person name="Yang L."/>
            <person name="Song C."/>
            <person name="Wang M."/>
            <person name="Shi J."/>
            <person name="Liu G."/>
            <person name="Liu J."/>
            <person name="Zhou H."/>
            <person name="Zhou W."/>
            <person name="Yu Q."/>
            <person name="An N."/>
            <person name="Chen Y."/>
            <person name="Cai Q."/>
            <person name="Wang B."/>
            <person name="Liu B."/>
            <person name="Min J."/>
            <person name="Huang Y."/>
            <person name="Wu H."/>
            <person name="Li Z."/>
            <person name="Zhang Y."/>
            <person name="Yin Y."/>
            <person name="Song W."/>
            <person name="Jiang J."/>
            <person name="Jackson S.A."/>
            <person name="Wing R.A."/>
            <person name="Wang J."/>
            <person name="Chen M."/>
        </authorList>
    </citation>
    <scope>NUCLEOTIDE SEQUENCE [LARGE SCALE GENOMIC DNA]</scope>
    <source>
        <strain evidence="3">cv. IRGC 101232</strain>
    </source>
</reference>
<feature type="domain" description="VWFA" evidence="2">
    <location>
        <begin position="69"/>
        <end position="267"/>
    </location>
</feature>
<dbReference type="PROSITE" id="PS50234">
    <property type="entry name" value="VWFA"/>
    <property type="match status" value="1"/>
</dbReference>
<dbReference type="InterPro" id="IPR002035">
    <property type="entry name" value="VWF_A"/>
</dbReference>
<dbReference type="InterPro" id="IPR051266">
    <property type="entry name" value="CLCR"/>
</dbReference>